<evidence type="ECO:0000313" key="2">
    <source>
        <dbReference type="Proteomes" id="UP000828390"/>
    </source>
</evidence>
<reference evidence="1" key="2">
    <citation type="submission" date="2020-11" db="EMBL/GenBank/DDBJ databases">
        <authorList>
            <person name="McCartney M.A."/>
            <person name="Auch B."/>
            <person name="Kono T."/>
            <person name="Mallez S."/>
            <person name="Becker A."/>
            <person name="Gohl D.M."/>
            <person name="Silverstein K.A.T."/>
            <person name="Koren S."/>
            <person name="Bechman K.B."/>
            <person name="Herman A."/>
            <person name="Abrahante J.E."/>
            <person name="Garbe J."/>
        </authorList>
    </citation>
    <scope>NUCLEOTIDE SEQUENCE</scope>
    <source>
        <strain evidence="1">Duluth1</strain>
        <tissue evidence="1">Whole animal</tissue>
    </source>
</reference>
<proteinExistence type="predicted"/>
<reference evidence="1" key="1">
    <citation type="journal article" date="2019" name="bioRxiv">
        <title>The Genome of the Zebra Mussel, Dreissena polymorpha: A Resource for Invasive Species Research.</title>
        <authorList>
            <person name="McCartney M.A."/>
            <person name="Auch B."/>
            <person name="Kono T."/>
            <person name="Mallez S."/>
            <person name="Zhang Y."/>
            <person name="Obille A."/>
            <person name="Becker A."/>
            <person name="Abrahante J.E."/>
            <person name="Garbe J."/>
            <person name="Badalamenti J.P."/>
            <person name="Herman A."/>
            <person name="Mangelson H."/>
            <person name="Liachko I."/>
            <person name="Sullivan S."/>
            <person name="Sone E.D."/>
            <person name="Koren S."/>
            <person name="Silverstein K.A.T."/>
            <person name="Beckman K.B."/>
            <person name="Gohl D.M."/>
        </authorList>
    </citation>
    <scope>NUCLEOTIDE SEQUENCE</scope>
    <source>
        <strain evidence="1">Duluth1</strain>
        <tissue evidence="1">Whole animal</tissue>
    </source>
</reference>
<dbReference type="EMBL" id="JAIWYP010000001">
    <property type="protein sequence ID" value="KAH3877701.1"/>
    <property type="molecule type" value="Genomic_DNA"/>
</dbReference>
<accession>A0A9D4MK24</accession>
<organism evidence="1 2">
    <name type="scientific">Dreissena polymorpha</name>
    <name type="common">Zebra mussel</name>
    <name type="synonym">Mytilus polymorpha</name>
    <dbReference type="NCBI Taxonomy" id="45954"/>
    <lineage>
        <taxon>Eukaryota</taxon>
        <taxon>Metazoa</taxon>
        <taxon>Spiralia</taxon>
        <taxon>Lophotrochozoa</taxon>
        <taxon>Mollusca</taxon>
        <taxon>Bivalvia</taxon>
        <taxon>Autobranchia</taxon>
        <taxon>Heteroconchia</taxon>
        <taxon>Euheterodonta</taxon>
        <taxon>Imparidentia</taxon>
        <taxon>Neoheterodontei</taxon>
        <taxon>Myida</taxon>
        <taxon>Dreissenoidea</taxon>
        <taxon>Dreissenidae</taxon>
        <taxon>Dreissena</taxon>
    </lineage>
</organism>
<keyword evidence="2" id="KW-1185">Reference proteome</keyword>
<dbReference type="AlphaFoldDB" id="A0A9D4MK24"/>
<gene>
    <name evidence="1" type="ORF">DPMN_001577</name>
</gene>
<sequence>MSGKRSSWYTRFSPKRPGFNPRDWIHVSFIGGHHTGLVGLPEYSGFSSQSQNHTNI</sequence>
<protein>
    <submittedName>
        <fullName evidence="1">Uncharacterized protein</fullName>
    </submittedName>
</protein>
<name>A0A9D4MK24_DREPO</name>
<evidence type="ECO:0000313" key="1">
    <source>
        <dbReference type="EMBL" id="KAH3877701.1"/>
    </source>
</evidence>
<dbReference type="Proteomes" id="UP000828390">
    <property type="component" value="Unassembled WGS sequence"/>
</dbReference>
<comment type="caution">
    <text evidence="1">The sequence shown here is derived from an EMBL/GenBank/DDBJ whole genome shotgun (WGS) entry which is preliminary data.</text>
</comment>